<comment type="catalytic activity">
    <reaction evidence="7">
        <text>a long-chain fatty acid + ATP + CoA = a long-chain fatty acyl-CoA + AMP + diphosphate</text>
        <dbReference type="Rhea" id="RHEA:15421"/>
        <dbReference type="ChEBI" id="CHEBI:30616"/>
        <dbReference type="ChEBI" id="CHEBI:33019"/>
        <dbReference type="ChEBI" id="CHEBI:57287"/>
        <dbReference type="ChEBI" id="CHEBI:57560"/>
        <dbReference type="ChEBI" id="CHEBI:83139"/>
        <dbReference type="ChEBI" id="CHEBI:456215"/>
        <dbReference type="EC" id="6.2.1.3"/>
    </reaction>
</comment>
<dbReference type="GO" id="GO:0005811">
    <property type="term" value="C:lipid droplet"/>
    <property type="evidence" value="ECO:0007669"/>
    <property type="project" value="TreeGrafter"/>
</dbReference>
<dbReference type="Proteomes" id="UP001321473">
    <property type="component" value="Unassembled WGS sequence"/>
</dbReference>
<evidence type="ECO:0000313" key="10">
    <source>
        <dbReference type="Proteomes" id="UP001321473"/>
    </source>
</evidence>
<evidence type="ECO:0000256" key="6">
    <source>
        <dbReference type="ARBA" id="ARBA00026121"/>
    </source>
</evidence>
<dbReference type="GO" id="GO:0005783">
    <property type="term" value="C:endoplasmic reticulum"/>
    <property type="evidence" value="ECO:0007669"/>
    <property type="project" value="TreeGrafter"/>
</dbReference>
<dbReference type="PROSITE" id="PS00455">
    <property type="entry name" value="AMP_BINDING"/>
    <property type="match status" value="1"/>
</dbReference>
<dbReference type="Pfam" id="PF00501">
    <property type="entry name" value="AMP-binding"/>
    <property type="match status" value="1"/>
</dbReference>
<evidence type="ECO:0000313" key="9">
    <source>
        <dbReference type="EMBL" id="KAK8778943.1"/>
    </source>
</evidence>
<reference evidence="9 10" key="1">
    <citation type="journal article" date="2023" name="Arcadia Sci">
        <title>De novo assembly of a long-read Amblyomma americanum tick genome.</title>
        <authorList>
            <person name="Chou S."/>
            <person name="Poskanzer K.E."/>
            <person name="Rollins M."/>
            <person name="Thuy-Boun P.S."/>
        </authorList>
    </citation>
    <scope>NUCLEOTIDE SEQUENCE [LARGE SCALE GENOMIC DNA]</scope>
    <source>
        <strain evidence="9">F_SG_1</strain>
        <tissue evidence="9">Salivary glands</tissue>
    </source>
</reference>
<dbReference type="PANTHER" id="PTHR43272">
    <property type="entry name" value="LONG-CHAIN-FATTY-ACID--COA LIGASE"/>
    <property type="match status" value="1"/>
</dbReference>
<proteinExistence type="inferred from homology"/>
<evidence type="ECO:0000256" key="5">
    <source>
        <dbReference type="ARBA" id="ARBA00022840"/>
    </source>
</evidence>
<dbReference type="GO" id="GO:0035336">
    <property type="term" value="P:long-chain fatty-acyl-CoA metabolic process"/>
    <property type="evidence" value="ECO:0007669"/>
    <property type="project" value="TreeGrafter"/>
</dbReference>
<evidence type="ECO:0000256" key="7">
    <source>
        <dbReference type="ARBA" id="ARBA00036813"/>
    </source>
</evidence>
<evidence type="ECO:0000256" key="2">
    <source>
        <dbReference type="ARBA" id="ARBA00022598"/>
    </source>
</evidence>
<accession>A0AAQ4EWU3</accession>
<feature type="domain" description="AMP-dependent synthetase/ligase" evidence="8">
    <location>
        <begin position="163"/>
        <end position="587"/>
    </location>
</feature>
<feature type="non-terminal residue" evidence="9">
    <location>
        <position position="1"/>
    </location>
</feature>
<dbReference type="GO" id="GO:0005886">
    <property type="term" value="C:plasma membrane"/>
    <property type="evidence" value="ECO:0007669"/>
    <property type="project" value="TreeGrafter"/>
</dbReference>
<dbReference type="InterPro" id="IPR042099">
    <property type="entry name" value="ANL_N_sf"/>
</dbReference>
<dbReference type="SUPFAM" id="SSF56801">
    <property type="entry name" value="Acetyl-CoA synthetase-like"/>
    <property type="match status" value="1"/>
</dbReference>
<evidence type="ECO:0000256" key="4">
    <source>
        <dbReference type="ARBA" id="ARBA00022832"/>
    </source>
</evidence>
<organism evidence="9 10">
    <name type="scientific">Amblyomma americanum</name>
    <name type="common">Lone star tick</name>
    <dbReference type="NCBI Taxonomy" id="6943"/>
    <lineage>
        <taxon>Eukaryota</taxon>
        <taxon>Metazoa</taxon>
        <taxon>Ecdysozoa</taxon>
        <taxon>Arthropoda</taxon>
        <taxon>Chelicerata</taxon>
        <taxon>Arachnida</taxon>
        <taxon>Acari</taxon>
        <taxon>Parasitiformes</taxon>
        <taxon>Ixodida</taxon>
        <taxon>Ixodoidea</taxon>
        <taxon>Ixodidae</taxon>
        <taxon>Amblyomminae</taxon>
        <taxon>Amblyomma</taxon>
    </lineage>
</organism>
<dbReference type="GO" id="GO:0030182">
    <property type="term" value="P:neuron differentiation"/>
    <property type="evidence" value="ECO:0007669"/>
    <property type="project" value="TreeGrafter"/>
</dbReference>
<dbReference type="EMBL" id="JARKHS020010264">
    <property type="protein sequence ID" value="KAK8778943.1"/>
    <property type="molecule type" value="Genomic_DNA"/>
</dbReference>
<keyword evidence="4" id="KW-0276">Fatty acid metabolism</keyword>
<gene>
    <name evidence="9" type="ORF">V5799_019703</name>
</gene>
<evidence type="ECO:0000256" key="1">
    <source>
        <dbReference type="ARBA" id="ARBA00006432"/>
    </source>
</evidence>
<keyword evidence="4" id="KW-0443">Lipid metabolism</keyword>
<protein>
    <recommendedName>
        <fullName evidence="6">long-chain-fatty-acid--CoA ligase</fullName>
        <ecNumber evidence="6">6.2.1.3</ecNumber>
    </recommendedName>
</protein>
<keyword evidence="10" id="KW-1185">Reference proteome</keyword>
<name>A0AAQ4EWU3_AMBAM</name>
<sequence length="776" mass="86035">FLPPSACYEEQTKKTDHRLLRRRDSRIKRDRKCPLGFLARRPRPVLRSCDLLTSPSTKKNMHPLAIQGILGLIKVLWTIYDIVTLPIYAIFAKPWVYWKRKRMCFAKPLIKGDPSSPYKGVKSAWVESMKGAQTLDEVARNSIRLHAKQHAVGTREVLEIREEKQPDGKVFKKLVLGDYEWQTFEEVDHQIDLTARGLLAIGAKPRQYLAILAETRVEWMLTAQACFRTNVPLVTLYATLSNDGIVSAINETEVTHLVTSADLLPRVLSVADKMPSLTHVVYMENACTRSPATLSRGPQVIPFSSLAKYAADYELPECAPTGDDVAIIMFTSGSSGVPKGVVSTHRSLVVELNAFAVASQTYGVSDSGDTFIAYLPLAHMFELAAELHLFAVGARIGYSSAQTLTDNGTALARGCPGDVSLVRPTQIACVPLICDRLRKGICEVVASKGPFFKAFFDYAVQYKNFWLDLGFDTPVLNQLLFKKTRHLLGGNFKVIACGSAPLSGHTRRFLRACFCAPIAEGYGLTETGGASTIVDAEDVSEGCVGAPLTEGYIRLVDWPEGNYCITDKPNPRGEIVIGGNAVAKGYFKNEELTKESFREEGGVRWFYTGDIGEMFPNGTIKIIDRKKDLVKLQHGEYVSLGRVETVLKTCPLVDNVFAYGSSLHTYLVALVAPNLKQLQRVAQELGREPAATMKELCEDEEVAKAAGDLILAYARSSDLHKTEVPLKVKLCSEEWMPDSGLVTPTLKLRRRPLQTFYQRDIDALYGSGEDIRLRRV</sequence>
<comment type="similarity">
    <text evidence="1">Belongs to the ATP-dependent AMP-binding enzyme family.</text>
</comment>
<comment type="caution">
    <text evidence="9">The sequence shown here is derived from an EMBL/GenBank/DDBJ whole genome shotgun (WGS) entry which is preliminary data.</text>
</comment>
<evidence type="ECO:0000256" key="3">
    <source>
        <dbReference type="ARBA" id="ARBA00022741"/>
    </source>
</evidence>
<dbReference type="Gene3D" id="3.40.50.12780">
    <property type="entry name" value="N-terminal domain of ligase-like"/>
    <property type="match status" value="1"/>
</dbReference>
<keyword evidence="5" id="KW-0067">ATP-binding</keyword>
<dbReference type="GO" id="GO:0090433">
    <property type="term" value="F:palmitoyl-CoA ligase activity"/>
    <property type="evidence" value="ECO:0007669"/>
    <property type="project" value="TreeGrafter"/>
</dbReference>
<dbReference type="EC" id="6.2.1.3" evidence="6"/>
<dbReference type="InterPro" id="IPR020845">
    <property type="entry name" value="AMP-binding_CS"/>
</dbReference>
<evidence type="ECO:0000259" key="8">
    <source>
        <dbReference type="Pfam" id="PF00501"/>
    </source>
</evidence>
<dbReference type="PANTHER" id="PTHR43272:SF83">
    <property type="entry name" value="ACYL-COA SYNTHETASE LONG-CHAIN, ISOFORM J"/>
    <property type="match status" value="1"/>
</dbReference>
<keyword evidence="2" id="KW-0436">Ligase</keyword>
<dbReference type="AlphaFoldDB" id="A0AAQ4EWU3"/>
<dbReference type="GO" id="GO:0005524">
    <property type="term" value="F:ATP binding"/>
    <property type="evidence" value="ECO:0007669"/>
    <property type="project" value="UniProtKB-KW"/>
</dbReference>
<keyword evidence="3" id="KW-0547">Nucleotide-binding</keyword>
<dbReference type="InterPro" id="IPR000873">
    <property type="entry name" value="AMP-dep_synth/lig_dom"/>
</dbReference>